<dbReference type="InterPro" id="IPR020963">
    <property type="entry name" value="ArabinofuranosylTrfase_AftA_N"/>
</dbReference>
<proteinExistence type="inferred from homology"/>
<reference evidence="17 19" key="2">
    <citation type="submission" date="2018-12" db="EMBL/GenBank/DDBJ databases">
        <authorList>
            <consortium name="Pathogen Informatics"/>
        </authorList>
    </citation>
    <scope>NUCLEOTIDE SEQUENCE [LARGE SCALE GENOMIC DNA]</scope>
    <source>
        <strain evidence="17 19">NCTC949</strain>
    </source>
</reference>
<name>A0A0F6QY06_9CORY</name>
<comment type="catalytic activity">
    <reaction evidence="12">
        <text>Adds an alpha-D-arabinofuranosyl group from trans,octacis-decaprenylphospho-beta-D-arabinofuranose at the 5-O-position of the eighth, tenth and twelfth galactofuranose unit of the galactofuranan chain of [beta-D-galactofuranosyl-(1-&gt;5)-beta-D-galactofuranosyl-(1-&gt;6)]14-beta-D-galactofuranosyl-(1-&gt;5)-beta-D-galactofuranosyl-(1-&gt;4)-alpha-L-rhamnopyranosyl-(1-&gt;3)-N-acetyl-alpha-D-glucosaminyl-diphospho-trans,octacis-decaprenol.</text>
        <dbReference type="EC" id="2.4.2.46"/>
    </reaction>
</comment>
<evidence type="ECO:0000256" key="11">
    <source>
        <dbReference type="ARBA" id="ARBA00033184"/>
    </source>
</evidence>
<evidence type="ECO:0000256" key="7">
    <source>
        <dbReference type="ARBA" id="ARBA00022679"/>
    </source>
</evidence>
<keyword evidence="10 13" id="KW-0472">Membrane</keyword>
<keyword evidence="7 16" id="KW-0808">Transferase</keyword>
<feature type="transmembrane region" description="Helical" evidence="13">
    <location>
        <begin position="310"/>
        <end position="332"/>
    </location>
</feature>
<evidence type="ECO:0000313" key="16">
    <source>
        <dbReference type="EMBL" id="AKE40312.1"/>
    </source>
</evidence>
<keyword evidence="9 13" id="KW-1133">Transmembrane helix</keyword>
<evidence type="ECO:0000256" key="3">
    <source>
        <dbReference type="ARBA" id="ARBA00009655"/>
    </source>
</evidence>
<feature type="transmembrane region" description="Helical" evidence="13">
    <location>
        <begin position="99"/>
        <end position="121"/>
    </location>
</feature>
<dbReference type="GO" id="GO:0016757">
    <property type="term" value="F:glycosyltransferase activity"/>
    <property type="evidence" value="ECO:0007669"/>
    <property type="project" value="UniProtKB-KW"/>
</dbReference>
<evidence type="ECO:0000256" key="9">
    <source>
        <dbReference type="ARBA" id="ARBA00022989"/>
    </source>
</evidence>
<evidence type="ECO:0000256" key="5">
    <source>
        <dbReference type="ARBA" id="ARBA00020482"/>
    </source>
</evidence>
<evidence type="ECO:0000256" key="10">
    <source>
        <dbReference type="ARBA" id="ARBA00023136"/>
    </source>
</evidence>
<dbReference type="Proteomes" id="UP000271380">
    <property type="component" value="Chromosome"/>
</dbReference>
<organism evidence="16 18">
    <name type="scientific">Corynebacterium kutscheri</name>
    <dbReference type="NCBI Taxonomy" id="35755"/>
    <lineage>
        <taxon>Bacteria</taxon>
        <taxon>Bacillati</taxon>
        <taxon>Actinomycetota</taxon>
        <taxon>Actinomycetes</taxon>
        <taxon>Mycobacteriales</taxon>
        <taxon>Corynebacteriaceae</taxon>
        <taxon>Corynebacterium</taxon>
    </lineage>
</organism>
<dbReference type="KEGG" id="cku:UL82_00345"/>
<dbReference type="GO" id="GO:0005886">
    <property type="term" value="C:plasma membrane"/>
    <property type="evidence" value="ECO:0007669"/>
    <property type="project" value="UniProtKB-SubCell"/>
</dbReference>
<feature type="transmembrane region" description="Helical" evidence="13">
    <location>
        <begin position="283"/>
        <end position="303"/>
    </location>
</feature>
<evidence type="ECO:0000313" key="18">
    <source>
        <dbReference type="Proteomes" id="UP000033457"/>
    </source>
</evidence>
<keyword evidence="16" id="KW-0328">Glycosyltransferase</keyword>
<keyword evidence="8 13" id="KW-0812">Transmembrane</keyword>
<evidence type="ECO:0000256" key="8">
    <source>
        <dbReference type="ARBA" id="ARBA00022692"/>
    </source>
</evidence>
<evidence type="ECO:0000256" key="12">
    <source>
        <dbReference type="ARBA" id="ARBA00034030"/>
    </source>
</evidence>
<evidence type="ECO:0000313" key="17">
    <source>
        <dbReference type="EMBL" id="VEH05460.1"/>
    </source>
</evidence>
<evidence type="ECO:0000256" key="2">
    <source>
        <dbReference type="ARBA" id="ARBA00004776"/>
    </source>
</evidence>
<dbReference type="HOGENOM" id="CLU_021304_0_0_11"/>
<keyword evidence="18" id="KW-1185">Reference proteome</keyword>
<dbReference type="Pfam" id="PF12249">
    <property type="entry name" value="AftA_C"/>
    <property type="match status" value="1"/>
</dbReference>
<dbReference type="STRING" id="35755.UL82_00345"/>
<accession>A0A0F6QY06</accession>
<dbReference type="RefSeq" id="WP_046438316.1">
    <property type="nucleotide sequence ID" value="NZ_CP011312.1"/>
</dbReference>
<gene>
    <name evidence="16" type="primary">aftA</name>
    <name evidence="17" type="ORF">NCTC949_00622</name>
    <name evidence="16" type="ORF">UL82_00345</name>
</gene>
<feature type="transmembrane region" description="Helical" evidence="13">
    <location>
        <begin position="214"/>
        <end position="231"/>
    </location>
</feature>
<reference evidence="16 18" key="1">
    <citation type="journal article" date="2015" name="Genome Announc.">
        <title>Complete Genome Sequence of Corynebacterium kutscheri DSM 20755, a Corynebacterial Type Strain with Remarkably Low G+C Content of Chromosomal DNA.</title>
        <authorList>
            <person name="Ruckert C."/>
            <person name="Albersmeier A."/>
            <person name="Winkler A."/>
            <person name="Tauch A."/>
        </authorList>
    </citation>
    <scope>NUCLEOTIDE SEQUENCE [LARGE SCALE GENOMIC DNA]</scope>
    <source>
        <strain evidence="16 18">DSM 20755</strain>
    </source>
</reference>
<evidence type="ECO:0000313" key="19">
    <source>
        <dbReference type="Proteomes" id="UP000271380"/>
    </source>
</evidence>
<dbReference type="EMBL" id="LR134377">
    <property type="protein sequence ID" value="VEH05460.1"/>
    <property type="molecule type" value="Genomic_DNA"/>
</dbReference>
<evidence type="ECO:0000256" key="13">
    <source>
        <dbReference type="SAM" id="Phobius"/>
    </source>
</evidence>
<evidence type="ECO:0000256" key="4">
    <source>
        <dbReference type="ARBA" id="ARBA00012037"/>
    </source>
</evidence>
<dbReference type="InterPro" id="IPR020959">
    <property type="entry name" value="ArabinofuranosylTrfase_AftA_C"/>
</dbReference>
<dbReference type="AlphaFoldDB" id="A0A0F6QY06"/>
<feature type="transmembrane region" description="Helical" evidence="13">
    <location>
        <begin position="352"/>
        <end position="376"/>
    </location>
</feature>
<comment type="similarity">
    <text evidence="3">Belongs to the glycosyltransferase 85 family.</text>
</comment>
<feature type="domain" description="Arabinofuranosyltransferase AftA N-terminal" evidence="15">
    <location>
        <begin position="31"/>
        <end position="467"/>
    </location>
</feature>
<evidence type="ECO:0000259" key="15">
    <source>
        <dbReference type="Pfam" id="PF12250"/>
    </source>
</evidence>
<comment type="pathway">
    <text evidence="2">Cell wall biogenesis; cell wall polysaccharide biosynthesis.</text>
</comment>
<feature type="transmembrane region" description="Helical" evidence="13">
    <location>
        <begin position="69"/>
        <end position="87"/>
    </location>
</feature>
<evidence type="ECO:0000259" key="14">
    <source>
        <dbReference type="Pfam" id="PF12249"/>
    </source>
</evidence>
<feature type="domain" description="Arabinofuranosyltransferase AftA C-terminal" evidence="14">
    <location>
        <begin position="474"/>
        <end position="654"/>
    </location>
</feature>
<dbReference type="Proteomes" id="UP000033457">
    <property type="component" value="Chromosome"/>
</dbReference>
<feature type="transmembrane region" description="Helical" evidence="13">
    <location>
        <begin position="417"/>
        <end position="434"/>
    </location>
</feature>
<dbReference type="Pfam" id="PF12250">
    <property type="entry name" value="AftA_N"/>
    <property type="match status" value="1"/>
</dbReference>
<comment type="subcellular location">
    <subcellularLocation>
        <location evidence="1">Cell membrane</location>
        <topology evidence="1">Multi-pass membrane protein</topology>
    </subcellularLocation>
</comment>
<dbReference type="UniPathway" id="UPA00963"/>
<sequence length="655" mass="71912">MTSVDQDNRPRLIDEVFQPDRLSKKATLISIIAAGIIGALFTQISWFLLRTVTLPAFGGSLVTRALTTATTFTLLAVTGGLLIWWAIDQRNKVTASRWRTWLTYLVAYVAPAGLVVSTLGIPLSSTRLYLDGISVDQGFRTQFLTRMTDTWLPSDMNYLDLPSYYPSLWFWLGGRYANLLGFTGWEAFQPWALISLAACCSILVPVWQRLSGSLVVATAIALVSTCLMIVSSAEEPYAGIIALGIPAAIIVCRHAIHGDRFAIAGLTIYLGVSASTYTLFTAVIALSLVALTGIFSVCVLKNWRPLLRMFIVAVGSIAIALIVWGPYFWAVITGHHISGATASHYLPTEGTLIPAPMFSASVVGVLCMVGLIYLIARSMDPDIRLMGLSLVLFYLWIVASMAATLAGFTLLGFRLDTAVALLLATAGVLAFADIRLSTIHRFYPVQFSERTSRIITITMSVVLLLGGLQYAQNIPYRLAHSIDLAHTDTDGFGQRADRYPADSAQYYSEINEHLLAKGFIPGQTVVLSDELNFMSFYPYRGFQAFTSHYANPLGEFDQRNALIEKWAKDSWDVLDTPAAFSEALAQAPWTAPEVFIFRGSTDAESQATGWNYDLAEDIYPNNPNVRFRGVKFNPAVFAQGWNTTTIGPFVVVTRA</sequence>
<feature type="transmembrane region" description="Helical" evidence="13">
    <location>
        <begin position="388"/>
        <end position="411"/>
    </location>
</feature>
<protein>
    <recommendedName>
        <fullName evidence="5">Galactan 5-O-arabinofuranosyltransferase</fullName>
        <ecNumber evidence="4">2.4.2.46</ecNumber>
    </recommendedName>
    <alternativeName>
        <fullName evidence="11">Arabinofuranosyltransferase AftA</fullName>
    </alternativeName>
</protein>
<dbReference type="EC" id="2.4.2.46" evidence="4"/>
<feature type="transmembrane region" description="Helical" evidence="13">
    <location>
        <begin position="188"/>
        <end position="207"/>
    </location>
</feature>
<dbReference type="GO" id="GO:0044038">
    <property type="term" value="P:cell wall macromolecule biosynthetic process"/>
    <property type="evidence" value="ECO:0007669"/>
    <property type="project" value="InterPro"/>
</dbReference>
<feature type="transmembrane region" description="Helical" evidence="13">
    <location>
        <begin position="28"/>
        <end position="49"/>
    </location>
</feature>
<evidence type="ECO:0000256" key="1">
    <source>
        <dbReference type="ARBA" id="ARBA00004651"/>
    </source>
</evidence>
<feature type="transmembrane region" description="Helical" evidence="13">
    <location>
        <begin position="454"/>
        <end position="471"/>
    </location>
</feature>
<dbReference type="EMBL" id="CP011312">
    <property type="protein sequence ID" value="AKE40312.1"/>
    <property type="molecule type" value="Genomic_DNA"/>
</dbReference>
<dbReference type="GO" id="GO:0045227">
    <property type="term" value="P:capsule polysaccharide biosynthetic process"/>
    <property type="evidence" value="ECO:0007669"/>
    <property type="project" value="UniProtKB-UniPathway"/>
</dbReference>
<keyword evidence="6" id="KW-1003">Cell membrane</keyword>
<evidence type="ECO:0000256" key="6">
    <source>
        <dbReference type="ARBA" id="ARBA00022475"/>
    </source>
</evidence>